<feature type="transmembrane region" description="Helical" evidence="11">
    <location>
        <begin position="34"/>
        <end position="53"/>
    </location>
</feature>
<dbReference type="Pfam" id="PF00999">
    <property type="entry name" value="Na_H_Exchanger"/>
    <property type="match status" value="1"/>
</dbReference>
<proteinExistence type="predicted"/>
<dbReference type="Gene3D" id="6.10.140.1330">
    <property type="match status" value="1"/>
</dbReference>
<evidence type="ECO:0000313" key="13">
    <source>
        <dbReference type="EMBL" id="KAF6001044.1"/>
    </source>
</evidence>
<dbReference type="GO" id="GO:0098719">
    <property type="term" value="P:sodium ion import across plasma membrane"/>
    <property type="evidence" value="ECO:0007669"/>
    <property type="project" value="TreeGrafter"/>
</dbReference>
<protein>
    <recommendedName>
        <fullName evidence="12">Cation/H+ exchanger transmembrane domain-containing protein</fullName>
    </recommendedName>
</protein>
<dbReference type="PANTHER" id="PTHR10110:SF195">
    <property type="entry name" value="NA(+)_H(+) ANTIPORTER NHAS2"/>
    <property type="match status" value="1"/>
</dbReference>
<feature type="transmembrane region" description="Helical" evidence="11">
    <location>
        <begin position="179"/>
        <end position="199"/>
    </location>
</feature>
<keyword evidence="10" id="KW-0739">Sodium transport</keyword>
<keyword evidence="3" id="KW-0050">Antiport</keyword>
<dbReference type="GO" id="GO:0015385">
    <property type="term" value="F:sodium:proton antiporter activity"/>
    <property type="evidence" value="ECO:0007669"/>
    <property type="project" value="InterPro"/>
</dbReference>
<evidence type="ECO:0000313" key="14">
    <source>
        <dbReference type="Proteomes" id="UP000530660"/>
    </source>
</evidence>
<keyword evidence="8" id="KW-0406">Ion transport</keyword>
<evidence type="ECO:0000256" key="7">
    <source>
        <dbReference type="ARBA" id="ARBA00023053"/>
    </source>
</evidence>
<dbReference type="GO" id="GO:0051453">
    <property type="term" value="P:regulation of intracellular pH"/>
    <property type="evidence" value="ECO:0007669"/>
    <property type="project" value="TreeGrafter"/>
</dbReference>
<keyword evidence="6 11" id="KW-1133">Transmembrane helix</keyword>
<dbReference type="Proteomes" id="UP000530660">
    <property type="component" value="Unassembled WGS sequence"/>
</dbReference>
<accession>A0A7J7IEB4</accession>
<evidence type="ECO:0000259" key="12">
    <source>
        <dbReference type="Pfam" id="PF00999"/>
    </source>
</evidence>
<comment type="subcellular location">
    <subcellularLocation>
        <location evidence="1">Cell membrane</location>
        <topology evidence="1">Multi-pass membrane protein</topology>
    </subcellularLocation>
</comment>
<keyword evidence="14" id="KW-1185">Reference proteome</keyword>
<keyword evidence="2" id="KW-0813">Transport</keyword>
<gene>
    <name evidence="13" type="ORF">F1559_001896</name>
</gene>
<keyword evidence="4" id="KW-1003">Cell membrane</keyword>
<feature type="transmembrane region" description="Helical" evidence="11">
    <location>
        <begin position="377"/>
        <end position="400"/>
    </location>
</feature>
<comment type="caution">
    <text evidence="13">The sequence shown here is derived from an EMBL/GenBank/DDBJ whole genome shotgun (WGS) entry which is preliminary data.</text>
</comment>
<dbReference type="InterPro" id="IPR006153">
    <property type="entry name" value="Cation/H_exchanger_TM"/>
</dbReference>
<dbReference type="OrthoDB" id="196264at2759"/>
<organism evidence="13 14">
    <name type="scientific">Cyanidiococcus yangmingshanensis</name>
    <dbReference type="NCBI Taxonomy" id="2690220"/>
    <lineage>
        <taxon>Eukaryota</taxon>
        <taxon>Rhodophyta</taxon>
        <taxon>Bangiophyceae</taxon>
        <taxon>Cyanidiales</taxon>
        <taxon>Cyanidiaceae</taxon>
        <taxon>Cyanidiococcus</taxon>
    </lineage>
</organism>
<dbReference type="EMBL" id="VWRR01000016">
    <property type="protein sequence ID" value="KAF6001044.1"/>
    <property type="molecule type" value="Genomic_DNA"/>
</dbReference>
<evidence type="ECO:0000256" key="2">
    <source>
        <dbReference type="ARBA" id="ARBA00022448"/>
    </source>
</evidence>
<evidence type="ECO:0000256" key="11">
    <source>
        <dbReference type="SAM" id="Phobius"/>
    </source>
</evidence>
<sequence length="437" mass="47875">MIATEVLILDLLLTTTWMLKLVNERIFQVPQAVLNSLVALVLSFILKLVAPLVPPLNQEVLKVTDLINNFPELVLNYFLGFLLFATALHVDVREFRRIRATVLALSVLSTLLSALLVGLLTYAVLHSVYPVGFREALLFGAIISPTDPVAVISILKKFRHLVPDTTRYAILGESLFNDAISVILYVALIGSGKASAWCLHCSAWMRVLRVLLVQALGGMFIGLALGQLACHVIALVEDALLEVTTSVVLVLNLEVICSYLDTSVPLAAVCAGIVMSSRGRGVAFTRRGEKRLMHIWKFMDETLNGILFLLIGLAAVVWNPIPSWHSTFVVASATIFITMLARAVSVALSLAAVAAWDRYFHTHSRHRYRAHHHFDSIAIIIWSGLRGGVSIALALAAPGALRAAGQEQTNEFGQLLFMLTYVGVVWSILVQVYFSVA</sequence>
<evidence type="ECO:0000256" key="3">
    <source>
        <dbReference type="ARBA" id="ARBA00022449"/>
    </source>
</evidence>
<evidence type="ECO:0000256" key="9">
    <source>
        <dbReference type="ARBA" id="ARBA00023136"/>
    </source>
</evidence>
<feature type="transmembrane region" description="Helical" evidence="11">
    <location>
        <begin position="298"/>
        <end position="318"/>
    </location>
</feature>
<dbReference type="AlphaFoldDB" id="A0A7J7IEB4"/>
<feature type="domain" description="Cation/H+ exchanger transmembrane" evidence="12">
    <location>
        <begin position="20"/>
        <end position="430"/>
    </location>
</feature>
<feature type="transmembrane region" description="Helical" evidence="11">
    <location>
        <begin position="330"/>
        <end position="356"/>
    </location>
</feature>
<evidence type="ECO:0000256" key="8">
    <source>
        <dbReference type="ARBA" id="ARBA00023065"/>
    </source>
</evidence>
<evidence type="ECO:0000256" key="1">
    <source>
        <dbReference type="ARBA" id="ARBA00004651"/>
    </source>
</evidence>
<dbReference type="GO" id="GO:0005886">
    <property type="term" value="C:plasma membrane"/>
    <property type="evidence" value="ECO:0007669"/>
    <property type="project" value="UniProtKB-SubCell"/>
</dbReference>
<evidence type="ECO:0000256" key="4">
    <source>
        <dbReference type="ARBA" id="ARBA00022475"/>
    </source>
</evidence>
<evidence type="ECO:0000256" key="10">
    <source>
        <dbReference type="ARBA" id="ARBA00023201"/>
    </source>
</evidence>
<feature type="transmembrane region" description="Helical" evidence="11">
    <location>
        <begin position="211"/>
        <end position="236"/>
    </location>
</feature>
<dbReference type="InterPro" id="IPR018422">
    <property type="entry name" value="Cation/H_exchanger_CPA1"/>
</dbReference>
<feature type="transmembrane region" description="Helical" evidence="11">
    <location>
        <begin position="412"/>
        <end position="434"/>
    </location>
</feature>
<keyword evidence="9 11" id="KW-0472">Membrane</keyword>
<reference evidence="13 14" key="1">
    <citation type="journal article" date="2020" name="J. Phycol.">
        <title>Comparative genome analysis reveals Cyanidiococcus gen. nov., a new extremophilic red algal genus sister to Cyanidioschyzon (Cyanidioschyzonaceae, Rhodophyta).</title>
        <authorList>
            <person name="Liu S.-L."/>
            <person name="Chiang Y.-R."/>
            <person name="Yoon H.S."/>
            <person name="Fu H.-Y."/>
        </authorList>
    </citation>
    <scope>NUCLEOTIDE SEQUENCE [LARGE SCALE GENOMIC DNA]</scope>
    <source>
        <strain evidence="13 14">THAL066</strain>
    </source>
</reference>
<keyword evidence="5 11" id="KW-0812">Transmembrane</keyword>
<feature type="transmembrane region" description="Helical" evidence="11">
    <location>
        <begin position="73"/>
        <end position="90"/>
    </location>
</feature>
<dbReference type="GO" id="GO:0015386">
    <property type="term" value="F:potassium:proton antiporter activity"/>
    <property type="evidence" value="ECO:0007669"/>
    <property type="project" value="TreeGrafter"/>
</dbReference>
<evidence type="ECO:0000256" key="5">
    <source>
        <dbReference type="ARBA" id="ARBA00022692"/>
    </source>
</evidence>
<feature type="transmembrane region" description="Helical" evidence="11">
    <location>
        <begin position="102"/>
        <end position="125"/>
    </location>
</feature>
<evidence type="ECO:0000256" key="6">
    <source>
        <dbReference type="ARBA" id="ARBA00022989"/>
    </source>
</evidence>
<keyword evidence="7" id="KW-0915">Sodium</keyword>
<name>A0A7J7IEB4_9RHOD</name>
<dbReference type="PANTHER" id="PTHR10110">
    <property type="entry name" value="SODIUM/HYDROGEN EXCHANGER"/>
    <property type="match status" value="1"/>
</dbReference>